<dbReference type="GO" id="GO:0016491">
    <property type="term" value="F:oxidoreductase activity"/>
    <property type="evidence" value="ECO:0007669"/>
    <property type="project" value="InterPro"/>
</dbReference>
<evidence type="ECO:0000313" key="8">
    <source>
        <dbReference type="EMBL" id="PWL08086.1"/>
    </source>
</evidence>
<keyword evidence="3" id="KW-0285">Flavoprotein</keyword>
<keyword evidence="4" id="KW-0288">FMN</keyword>
<accession>A0A2A2HDL7</accession>
<dbReference type="AlphaFoldDB" id="A0A2A2HDL7"/>
<dbReference type="InterPro" id="IPR051796">
    <property type="entry name" value="ISF_SsuE-like"/>
</dbReference>
<dbReference type="EMBL" id="LMVN01000011">
    <property type="protein sequence ID" value="PAV07591.1"/>
    <property type="molecule type" value="Genomic_DNA"/>
</dbReference>
<dbReference type="InterPro" id="IPR005025">
    <property type="entry name" value="FMN_Rdtase-like_dom"/>
</dbReference>
<comment type="cofactor">
    <cofactor evidence="1">
        <name>FMN</name>
        <dbReference type="ChEBI" id="CHEBI:58210"/>
    </cofactor>
</comment>
<dbReference type="RefSeq" id="WP_095608477.1">
    <property type="nucleotide sequence ID" value="NZ_LMVN01000011.1"/>
</dbReference>
<keyword evidence="9" id="KW-1185">Reference proteome</keyword>
<dbReference type="SUPFAM" id="SSF52218">
    <property type="entry name" value="Flavoproteins"/>
    <property type="match status" value="1"/>
</dbReference>
<evidence type="ECO:0000256" key="2">
    <source>
        <dbReference type="ARBA" id="ARBA00001966"/>
    </source>
</evidence>
<dbReference type="PANTHER" id="PTHR43278:SF4">
    <property type="entry name" value="NAD(P)H-DEPENDENT FMN-CONTAINING OXIDOREDUCTASE YWQN-RELATED"/>
    <property type="match status" value="1"/>
</dbReference>
<evidence type="ECO:0000313" key="7">
    <source>
        <dbReference type="EMBL" id="PAV07591.1"/>
    </source>
</evidence>
<protein>
    <submittedName>
        <fullName evidence="8">Iron-sulfur flavoprotein</fullName>
    </submittedName>
    <submittedName>
        <fullName evidence="7">NADPH-dependent FMN reductase</fullName>
    </submittedName>
</protein>
<comment type="caution">
    <text evidence="7">The sequence shown here is derived from an EMBL/GenBank/DDBJ whole genome shotgun (WGS) entry which is preliminary data.</text>
</comment>
<evidence type="ECO:0000256" key="4">
    <source>
        <dbReference type="ARBA" id="ARBA00022643"/>
    </source>
</evidence>
<dbReference type="OrthoDB" id="9059at2157"/>
<feature type="domain" description="NADPH-dependent FMN reductase-like" evidence="6">
    <location>
        <begin position="1"/>
        <end position="156"/>
    </location>
</feature>
<reference evidence="8 10" key="1">
    <citation type="submission" date="2016-04" db="EMBL/GenBank/DDBJ databases">
        <title>Genome sequence of Methanosphaera cuniculi DSM 4103.</title>
        <authorList>
            <person name="Poehlein A."/>
            <person name="Seedorf H."/>
            <person name="Daniel R."/>
        </authorList>
    </citation>
    <scope>NUCLEOTIDE SEQUENCE [LARGE SCALE GENOMIC DNA]</scope>
    <source>
        <strain evidence="8 10">DSM 4103</strain>
    </source>
</reference>
<dbReference type="Proteomes" id="UP000246004">
    <property type="component" value="Unassembled WGS sequence"/>
</dbReference>
<dbReference type="Proteomes" id="UP000217528">
    <property type="component" value="Unassembled WGS sequence"/>
</dbReference>
<reference evidence="7 9" key="2">
    <citation type="journal article" date="2017" name="BMC Genomics">
        <title>Genomic analysis of methanogenic archaea reveals a shift towards energy conservation.</title>
        <authorList>
            <person name="Gilmore S.P."/>
            <person name="Henske J.K."/>
            <person name="Sexton J.A."/>
            <person name="Solomon K.V."/>
            <person name="Seppala S."/>
            <person name="Yoo J.I."/>
            <person name="Huyett L.M."/>
            <person name="Pressman A."/>
            <person name="Cogan J.Z."/>
            <person name="Kivenson V."/>
            <person name="Peng X."/>
            <person name="Tan Y."/>
            <person name="Valentine D.L."/>
            <person name="O'Malley M.A."/>
        </authorList>
    </citation>
    <scope>NUCLEOTIDE SEQUENCE [LARGE SCALE GENOMIC DNA]</scope>
    <source>
        <strain evidence="7 9">1R-7</strain>
    </source>
</reference>
<dbReference type="Gene3D" id="3.40.50.360">
    <property type="match status" value="1"/>
</dbReference>
<gene>
    <name evidence="7" type="ORF">ASJ82_07915</name>
    <name evidence="8" type="ORF">MSCUN_10170</name>
</gene>
<evidence type="ECO:0000256" key="5">
    <source>
        <dbReference type="ARBA" id="ARBA00038292"/>
    </source>
</evidence>
<name>A0A2A2HDL7_9EURY</name>
<evidence type="ECO:0000259" key="6">
    <source>
        <dbReference type="Pfam" id="PF03358"/>
    </source>
</evidence>
<dbReference type="InterPro" id="IPR029039">
    <property type="entry name" value="Flavoprotein-like_sf"/>
</dbReference>
<evidence type="ECO:0000256" key="1">
    <source>
        <dbReference type="ARBA" id="ARBA00001917"/>
    </source>
</evidence>
<evidence type="ECO:0000313" key="10">
    <source>
        <dbReference type="Proteomes" id="UP000246004"/>
    </source>
</evidence>
<evidence type="ECO:0000313" key="9">
    <source>
        <dbReference type="Proteomes" id="UP000217528"/>
    </source>
</evidence>
<dbReference type="EMBL" id="LWMS01000031">
    <property type="protein sequence ID" value="PWL08086.1"/>
    <property type="molecule type" value="Genomic_DNA"/>
</dbReference>
<proteinExistence type="inferred from homology"/>
<dbReference type="PANTHER" id="PTHR43278">
    <property type="entry name" value="NAD(P)H-DEPENDENT FMN-CONTAINING OXIDOREDUCTASE YWQN-RELATED"/>
    <property type="match status" value="1"/>
</dbReference>
<dbReference type="Pfam" id="PF03358">
    <property type="entry name" value="FMN_red"/>
    <property type="match status" value="1"/>
</dbReference>
<sequence>MKVLLVNGSPRARANTYEALKIVEKTLNEENIETEIFQTGAKPISGCISCRKCGELGHCIITDDCVNEFVEEMKNYDGFIFATPVYYASMAGNFKSFMDRVFFSASAAGHQDYFSFKPVASIITARRAGTTATYDELNKYYGINQMPIISTRYWNMIHTDAQNPDKLYEDEEGVQIIKMLGKNMAYYLKCIQAGKEVGINPPEFPEQINFTNFIR</sequence>
<comment type="similarity">
    <text evidence="5">Belongs to the SsuE family. Isf subfamily.</text>
</comment>
<organism evidence="7 9">
    <name type="scientific">Methanosphaera cuniculi</name>
    <dbReference type="NCBI Taxonomy" id="1077256"/>
    <lineage>
        <taxon>Archaea</taxon>
        <taxon>Methanobacteriati</taxon>
        <taxon>Methanobacteriota</taxon>
        <taxon>Methanomada group</taxon>
        <taxon>Methanobacteria</taxon>
        <taxon>Methanobacteriales</taxon>
        <taxon>Methanobacteriaceae</taxon>
        <taxon>Methanosphaera</taxon>
    </lineage>
</organism>
<comment type="cofactor">
    <cofactor evidence="2">
        <name>[4Fe-4S] cluster</name>
        <dbReference type="ChEBI" id="CHEBI:49883"/>
    </cofactor>
</comment>
<evidence type="ECO:0000256" key="3">
    <source>
        <dbReference type="ARBA" id="ARBA00022630"/>
    </source>
</evidence>